<reference evidence="2 3" key="1">
    <citation type="journal article" date="2018" name="Genet. Mol. Biol.">
        <title>The genome sequence of Dyella jiangningensis FCAV SCS01 from a lignocellulose-decomposing microbial consortium metagenome reveals potential for biotechnological applications.</title>
        <authorList>
            <person name="Desiderato J.G."/>
            <person name="Alvarenga D.O."/>
            <person name="Constancio M.T.L."/>
            <person name="Alves L.M.C."/>
            <person name="Varani A.M."/>
        </authorList>
    </citation>
    <scope>NUCLEOTIDE SEQUENCE [LARGE SCALE GENOMIC DNA]</scope>
    <source>
        <strain evidence="2 3">FCAV SCS01</strain>
    </source>
</reference>
<dbReference type="PIRSF" id="PIRSF010372">
    <property type="entry name" value="PaiB"/>
    <property type="match status" value="1"/>
</dbReference>
<dbReference type="PANTHER" id="PTHR35802:SF1">
    <property type="entry name" value="PROTEASE SYNTHASE AND SPORULATION PROTEIN PAI 2"/>
    <property type="match status" value="1"/>
</dbReference>
<comment type="caution">
    <text evidence="2">The sequence shown here is derived from an EMBL/GenBank/DDBJ whole genome shotgun (WGS) entry which is preliminary data.</text>
</comment>
<dbReference type="OrthoDB" id="9794948at2"/>
<name>A0A328P232_9GAMM</name>
<dbReference type="InterPro" id="IPR012349">
    <property type="entry name" value="Split_barrel_FMN-bd"/>
</dbReference>
<sequence length="213" mass="24126">MYLPTHFKETRSEKLHALMREYPFATVVAQGEGGVCANHLPLELVSDTQLHGHVARGNELAKLDGAEVLVIFRGPDGYVSPNWYPSKRETHREVPTWNYAVVHVHGRLRVTHDPVWLRSLLERLTDRHEAGQPEPWHVTDAPEDHIEKMLKAITGLEIDIERIEGKFKLSQNHPAANRAGVVAGLHERARRADAELAELMSQQDIPQQEKGRS</sequence>
<dbReference type="InterPro" id="IPR007396">
    <property type="entry name" value="TR_PAI2-type"/>
</dbReference>
<accession>A0A328P232</accession>
<dbReference type="Proteomes" id="UP000248926">
    <property type="component" value="Unassembled WGS sequence"/>
</dbReference>
<organism evidence="2 3">
    <name type="scientific">Dyella jiangningensis</name>
    <dbReference type="NCBI Taxonomy" id="1379159"/>
    <lineage>
        <taxon>Bacteria</taxon>
        <taxon>Pseudomonadati</taxon>
        <taxon>Pseudomonadota</taxon>
        <taxon>Gammaproteobacteria</taxon>
        <taxon>Lysobacterales</taxon>
        <taxon>Rhodanobacteraceae</taxon>
        <taxon>Dyella</taxon>
    </lineage>
</organism>
<dbReference type="SUPFAM" id="SSF50475">
    <property type="entry name" value="FMN-binding split barrel"/>
    <property type="match status" value="1"/>
</dbReference>
<proteinExistence type="predicted"/>
<dbReference type="EMBL" id="NFZS01000004">
    <property type="protein sequence ID" value="RAO75353.1"/>
    <property type="molecule type" value="Genomic_DNA"/>
</dbReference>
<feature type="coiled-coil region" evidence="1">
    <location>
        <begin position="146"/>
        <end position="202"/>
    </location>
</feature>
<keyword evidence="3" id="KW-1185">Reference proteome</keyword>
<dbReference type="RefSeq" id="WP_111983830.1">
    <property type="nucleotide sequence ID" value="NZ_NFZS01000004.1"/>
</dbReference>
<evidence type="ECO:0000313" key="3">
    <source>
        <dbReference type="Proteomes" id="UP000248926"/>
    </source>
</evidence>
<evidence type="ECO:0000256" key="1">
    <source>
        <dbReference type="SAM" id="Coils"/>
    </source>
</evidence>
<protein>
    <submittedName>
        <fullName evidence="2">Transcriptional regulator</fullName>
    </submittedName>
</protein>
<dbReference type="PANTHER" id="PTHR35802">
    <property type="entry name" value="PROTEASE SYNTHASE AND SPORULATION PROTEIN PAI 2"/>
    <property type="match status" value="1"/>
</dbReference>
<dbReference type="Pfam" id="PF04299">
    <property type="entry name" value="FMN_bind_2"/>
    <property type="match status" value="1"/>
</dbReference>
<keyword evidence="1" id="KW-0175">Coiled coil</keyword>
<dbReference type="Gene3D" id="2.30.110.10">
    <property type="entry name" value="Electron Transport, Fmn-binding Protein, Chain A"/>
    <property type="match status" value="1"/>
</dbReference>
<evidence type="ECO:0000313" key="2">
    <source>
        <dbReference type="EMBL" id="RAO75353.1"/>
    </source>
</evidence>
<dbReference type="AlphaFoldDB" id="A0A328P232"/>
<gene>
    <name evidence="2" type="ORF">CA260_14810</name>
</gene>